<dbReference type="EMBL" id="JAIWYP010000002">
    <property type="protein sequence ID" value="KAH3873646.1"/>
    <property type="molecule type" value="Genomic_DNA"/>
</dbReference>
<dbReference type="AlphaFoldDB" id="A0A9D4RLV3"/>
<keyword evidence="2" id="KW-1185">Reference proteome</keyword>
<proteinExistence type="predicted"/>
<reference evidence="1" key="2">
    <citation type="submission" date="2020-11" db="EMBL/GenBank/DDBJ databases">
        <authorList>
            <person name="McCartney M.A."/>
            <person name="Auch B."/>
            <person name="Kono T."/>
            <person name="Mallez S."/>
            <person name="Becker A."/>
            <person name="Gohl D.M."/>
            <person name="Silverstein K.A.T."/>
            <person name="Koren S."/>
            <person name="Bechman K.B."/>
            <person name="Herman A."/>
            <person name="Abrahante J.E."/>
            <person name="Garbe J."/>
        </authorList>
    </citation>
    <scope>NUCLEOTIDE SEQUENCE</scope>
    <source>
        <strain evidence="1">Duluth1</strain>
        <tissue evidence="1">Whole animal</tissue>
    </source>
</reference>
<dbReference type="Proteomes" id="UP000828390">
    <property type="component" value="Unassembled WGS sequence"/>
</dbReference>
<gene>
    <name evidence="1" type="ORF">DPMN_036883</name>
</gene>
<organism evidence="1 2">
    <name type="scientific">Dreissena polymorpha</name>
    <name type="common">Zebra mussel</name>
    <name type="synonym">Mytilus polymorpha</name>
    <dbReference type="NCBI Taxonomy" id="45954"/>
    <lineage>
        <taxon>Eukaryota</taxon>
        <taxon>Metazoa</taxon>
        <taxon>Spiralia</taxon>
        <taxon>Lophotrochozoa</taxon>
        <taxon>Mollusca</taxon>
        <taxon>Bivalvia</taxon>
        <taxon>Autobranchia</taxon>
        <taxon>Heteroconchia</taxon>
        <taxon>Euheterodonta</taxon>
        <taxon>Imparidentia</taxon>
        <taxon>Neoheterodontei</taxon>
        <taxon>Myida</taxon>
        <taxon>Dreissenoidea</taxon>
        <taxon>Dreissenidae</taxon>
        <taxon>Dreissena</taxon>
    </lineage>
</organism>
<accession>A0A9D4RLV3</accession>
<comment type="caution">
    <text evidence="1">The sequence shown here is derived from an EMBL/GenBank/DDBJ whole genome shotgun (WGS) entry which is preliminary data.</text>
</comment>
<sequence length="67" mass="7346">MPLVSNLGRVPLVDGRTVRILGWGLPEVVVKGDRWNDGMCPVWAAVIGPLGPGERWKTEKVVCTCFL</sequence>
<protein>
    <submittedName>
        <fullName evidence="1">Uncharacterized protein</fullName>
    </submittedName>
</protein>
<name>A0A9D4RLV3_DREPO</name>
<reference evidence="1" key="1">
    <citation type="journal article" date="2019" name="bioRxiv">
        <title>The Genome of the Zebra Mussel, Dreissena polymorpha: A Resource for Invasive Species Research.</title>
        <authorList>
            <person name="McCartney M.A."/>
            <person name="Auch B."/>
            <person name="Kono T."/>
            <person name="Mallez S."/>
            <person name="Zhang Y."/>
            <person name="Obille A."/>
            <person name="Becker A."/>
            <person name="Abrahante J.E."/>
            <person name="Garbe J."/>
            <person name="Badalamenti J.P."/>
            <person name="Herman A."/>
            <person name="Mangelson H."/>
            <person name="Liachko I."/>
            <person name="Sullivan S."/>
            <person name="Sone E.D."/>
            <person name="Koren S."/>
            <person name="Silverstein K.A.T."/>
            <person name="Beckman K.B."/>
            <person name="Gohl D.M."/>
        </authorList>
    </citation>
    <scope>NUCLEOTIDE SEQUENCE</scope>
    <source>
        <strain evidence="1">Duluth1</strain>
        <tissue evidence="1">Whole animal</tissue>
    </source>
</reference>
<evidence type="ECO:0000313" key="2">
    <source>
        <dbReference type="Proteomes" id="UP000828390"/>
    </source>
</evidence>
<evidence type="ECO:0000313" key="1">
    <source>
        <dbReference type="EMBL" id="KAH3873646.1"/>
    </source>
</evidence>